<dbReference type="EMBL" id="BTRK01000001">
    <property type="protein sequence ID" value="GMR30026.1"/>
    <property type="molecule type" value="Genomic_DNA"/>
</dbReference>
<proteinExistence type="predicted"/>
<dbReference type="Proteomes" id="UP001328107">
    <property type="component" value="Unassembled WGS sequence"/>
</dbReference>
<comment type="caution">
    <text evidence="1">The sequence shown here is derived from an EMBL/GenBank/DDBJ whole genome shotgun (WGS) entry which is preliminary data.</text>
</comment>
<keyword evidence="2" id="KW-1185">Reference proteome</keyword>
<accession>A0AAN4Z042</accession>
<reference evidence="2" key="1">
    <citation type="submission" date="2022-10" db="EMBL/GenBank/DDBJ databases">
        <title>Genome assembly of Pristionchus species.</title>
        <authorList>
            <person name="Yoshida K."/>
            <person name="Sommer R.J."/>
        </authorList>
    </citation>
    <scope>NUCLEOTIDE SEQUENCE [LARGE SCALE GENOMIC DNA]</scope>
    <source>
        <strain evidence="2">RS5460</strain>
    </source>
</reference>
<dbReference type="GO" id="GO:0016567">
    <property type="term" value="P:protein ubiquitination"/>
    <property type="evidence" value="ECO:0007669"/>
    <property type="project" value="InterPro"/>
</dbReference>
<gene>
    <name evidence="1" type="ORF">PMAYCL1PPCAC_00221</name>
</gene>
<dbReference type="GO" id="GO:0004842">
    <property type="term" value="F:ubiquitin-protein transferase activity"/>
    <property type="evidence" value="ECO:0007669"/>
    <property type="project" value="InterPro"/>
</dbReference>
<dbReference type="AlphaFoldDB" id="A0AAN4Z042"/>
<evidence type="ECO:0000313" key="2">
    <source>
        <dbReference type="Proteomes" id="UP001328107"/>
    </source>
</evidence>
<dbReference type="InterPro" id="IPR031127">
    <property type="entry name" value="E3_UB_ligase_RBR"/>
</dbReference>
<sequence>ECWLQHVQLSMREGRGAAGCMDVNCSLILTPDAATSLLSPESVVIYRKCVEEITLFEKKTLRCPHCAKDVLRSGSRSAICGCGTVICSTCEAGDHWPVFCSVYLKYRAARDGKEDVADDLWFPMLNNLSKCPKCGNYVMKNGGQKVRLIDVAPPPPPDPILPSIISSTLAARKTIEERRKEIEKRLEAIGKAASVEVLKAINKLVHLLELALLSSKRAKSRQAASSIRLAFFAFANT</sequence>
<evidence type="ECO:0000313" key="1">
    <source>
        <dbReference type="EMBL" id="GMR30026.1"/>
    </source>
</evidence>
<dbReference type="PANTHER" id="PTHR11685">
    <property type="entry name" value="RBR FAMILY RING FINGER AND IBR DOMAIN-CONTAINING"/>
    <property type="match status" value="1"/>
</dbReference>
<name>A0AAN4Z042_9BILA</name>
<feature type="non-terminal residue" evidence="1">
    <location>
        <position position="237"/>
    </location>
</feature>
<evidence type="ECO:0008006" key="3">
    <source>
        <dbReference type="Google" id="ProtNLM"/>
    </source>
</evidence>
<organism evidence="1 2">
    <name type="scientific">Pristionchus mayeri</name>
    <dbReference type="NCBI Taxonomy" id="1317129"/>
    <lineage>
        <taxon>Eukaryota</taxon>
        <taxon>Metazoa</taxon>
        <taxon>Ecdysozoa</taxon>
        <taxon>Nematoda</taxon>
        <taxon>Chromadorea</taxon>
        <taxon>Rhabditida</taxon>
        <taxon>Rhabditina</taxon>
        <taxon>Diplogasteromorpha</taxon>
        <taxon>Diplogasteroidea</taxon>
        <taxon>Neodiplogasteridae</taxon>
        <taxon>Pristionchus</taxon>
    </lineage>
</organism>
<feature type="non-terminal residue" evidence="1">
    <location>
        <position position="1"/>
    </location>
</feature>
<protein>
    <recommendedName>
        <fullName evidence="3">IBR domain-containing protein</fullName>
    </recommendedName>
</protein>